<evidence type="ECO:0000313" key="3">
    <source>
        <dbReference type="Proteomes" id="UP000430120"/>
    </source>
</evidence>
<keyword evidence="3" id="KW-1185">Reference proteome</keyword>
<reference evidence="2 3" key="1">
    <citation type="submission" date="2019-09" db="EMBL/GenBank/DDBJ databases">
        <title>Draft genome sequences of 48 bacterial type strains from the CCUG.</title>
        <authorList>
            <person name="Tunovic T."/>
            <person name="Pineiro-Iglesias B."/>
            <person name="Unosson C."/>
            <person name="Inganas E."/>
            <person name="Ohlen M."/>
            <person name="Cardew S."/>
            <person name="Jensie-Markopoulos S."/>
            <person name="Salva-Serra F."/>
            <person name="Jaen-Luchoro D."/>
            <person name="Karlsson R."/>
            <person name="Svensson-Stadler L."/>
            <person name="Chun J."/>
            <person name="Moore E."/>
        </authorList>
    </citation>
    <scope>NUCLEOTIDE SEQUENCE [LARGE SCALE GENOMIC DNA]</scope>
    <source>
        <strain evidence="2 3">CCUG 30977</strain>
    </source>
</reference>
<evidence type="ECO:0008006" key="4">
    <source>
        <dbReference type="Google" id="ProtNLM"/>
    </source>
</evidence>
<proteinExistence type="predicted"/>
<dbReference type="AlphaFoldDB" id="A0A643FFC2"/>
<feature type="transmembrane region" description="Helical" evidence="1">
    <location>
        <begin position="80"/>
        <end position="97"/>
    </location>
</feature>
<keyword evidence="1" id="KW-0812">Transmembrane</keyword>
<keyword evidence="1" id="KW-0472">Membrane</keyword>
<name>A0A643FFC2_IDEDE</name>
<dbReference type="InterPro" id="IPR003744">
    <property type="entry name" value="YhhQ"/>
</dbReference>
<dbReference type="EMBL" id="VZPB01000011">
    <property type="protein sequence ID" value="KAB0583715.1"/>
    <property type="molecule type" value="Genomic_DNA"/>
</dbReference>
<gene>
    <name evidence="2" type="ORF">F7Q92_06505</name>
</gene>
<organism evidence="2 3">
    <name type="scientific">Ideonella dechloratans</name>
    <dbReference type="NCBI Taxonomy" id="36863"/>
    <lineage>
        <taxon>Bacteria</taxon>
        <taxon>Pseudomonadati</taxon>
        <taxon>Pseudomonadota</taxon>
        <taxon>Betaproteobacteria</taxon>
        <taxon>Burkholderiales</taxon>
        <taxon>Sphaerotilaceae</taxon>
        <taxon>Ideonella</taxon>
    </lineage>
</organism>
<comment type="caution">
    <text evidence="2">The sequence shown here is derived from an EMBL/GenBank/DDBJ whole genome shotgun (WGS) entry which is preliminary data.</text>
</comment>
<protein>
    <recommendedName>
        <fullName evidence="4">VUT family protein</fullName>
    </recommendedName>
</protein>
<dbReference type="OrthoDB" id="1796647at2"/>
<dbReference type="Pfam" id="PF02592">
    <property type="entry name" value="Vut_1"/>
    <property type="match status" value="1"/>
</dbReference>
<evidence type="ECO:0000256" key="1">
    <source>
        <dbReference type="SAM" id="Phobius"/>
    </source>
</evidence>
<keyword evidence="1" id="KW-1133">Transmembrane helix</keyword>
<accession>A0A643FFC2</accession>
<dbReference type="Proteomes" id="UP000430120">
    <property type="component" value="Unassembled WGS sequence"/>
</dbReference>
<evidence type="ECO:0000313" key="2">
    <source>
        <dbReference type="EMBL" id="KAB0583715.1"/>
    </source>
</evidence>
<sequence length="105" mass="10860">MPPIAAGALTYVFNPDAGRIGWAGSAAFTSAAPVDWAVFSALRGPWLLRSNGSNAAGALVDSLVFPLAAGFSLAYVPLMFVAKLAGGAAWTLALARLRKLDTQPR</sequence>